<keyword evidence="3" id="KW-1185">Reference proteome</keyword>
<protein>
    <submittedName>
        <fullName evidence="2">Uncharacterized protein</fullName>
    </submittedName>
</protein>
<evidence type="ECO:0000313" key="3">
    <source>
        <dbReference type="Proteomes" id="UP001165065"/>
    </source>
</evidence>
<dbReference type="Proteomes" id="UP001165065">
    <property type="component" value="Unassembled WGS sequence"/>
</dbReference>
<feature type="region of interest" description="Disordered" evidence="1">
    <location>
        <begin position="150"/>
        <end position="173"/>
    </location>
</feature>
<feature type="compositionally biased region" description="Basic and acidic residues" evidence="1">
    <location>
        <begin position="321"/>
        <end position="342"/>
    </location>
</feature>
<feature type="region of interest" description="Disordered" evidence="1">
    <location>
        <begin position="244"/>
        <end position="263"/>
    </location>
</feature>
<dbReference type="EMBL" id="BRYA01001533">
    <property type="protein sequence ID" value="GMI45072.1"/>
    <property type="molecule type" value="Genomic_DNA"/>
</dbReference>
<organism evidence="2 3">
    <name type="scientific">Triparma columacea</name>
    <dbReference type="NCBI Taxonomy" id="722753"/>
    <lineage>
        <taxon>Eukaryota</taxon>
        <taxon>Sar</taxon>
        <taxon>Stramenopiles</taxon>
        <taxon>Ochrophyta</taxon>
        <taxon>Bolidophyceae</taxon>
        <taxon>Parmales</taxon>
        <taxon>Triparmaceae</taxon>
        <taxon>Triparma</taxon>
    </lineage>
</organism>
<sequence>MSGILGAATSRRTELEAKLAAQREKNLLREFEKFKASGAKLPTHYTERIPGSGKRFSTTTASAMNDVLKHGVVHDRSKVLKEARDRKIFNWTPQHTFGDTATVYETDARRAPTKDAEALVKESMAATRDGRSRAKMMKAQLTRTQWSLGDDRGSLEEAKPTSVLPDPTGPGFGDYRGRLNEERGKRIKASTAFPTLGEGGGSSKGVYETTSQAGLREGVSEGIGGYVENRNRARILKKQLGGTTFTFGEGDGQGGKGDGGSRLTTDYRDGFKFSPELAREARRPVDPALVADLRAAHFELAPKDGRWADQESRGCTTTEASNRKLVRDMKEDKRDIKKEKESNRRMKLRLQRNTFNIGTEEEYMY</sequence>
<comment type="caution">
    <text evidence="2">The sequence shown here is derived from an EMBL/GenBank/DDBJ whole genome shotgun (WGS) entry which is preliminary data.</text>
</comment>
<name>A0A9W7LCX1_9STRA</name>
<evidence type="ECO:0000313" key="2">
    <source>
        <dbReference type="EMBL" id="GMI45072.1"/>
    </source>
</evidence>
<feature type="compositionally biased region" description="Basic and acidic residues" evidence="1">
    <location>
        <begin position="150"/>
        <end position="159"/>
    </location>
</feature>
<gene>
    <name evidence="2" type="ORF">TrCOL_g143</name>
</gene>
<accession>A0A9W7LCX1</accession>
<feature type="region of interest" description="Disordered" evidence="1">
    <location>
        <begin position="309"/>
        <end position="342"/>
    </location>
</feature>
<evidence type="ECO:0000256" key="1">
    <source>
        <dbReference type="SAM" id="MobiDB-lite"/>
    </source>
</evidence>
<feature type="compositionally biased region" description="Gly residues" evidence="1">
    <location>
        <begin position="249"/>
        <end position="260"/>
    </location>
</feature>
<dbReference type="AlphaFoldDB" id="A0A9W7LCX1"/>
<dbReference type="OrthoDB" id="189724at2759"/>
<reference evidence="3" key="1">
    <citation type="journal article" date="2023" name="Commun. Biol.">
        <title>Genome analysis of Parmales, the sister group of diatoms, reveals the evolutionary specialization of diatoms from phago-mixotrophs to photoautotrophs.</title>
        <authorList>
            <person name="Ban H."/>
            <person name="Sato S."/>
            <person name="Yoshikawa S."/>
            <person name="Yamada K."/>
            <person name="Nakamura Y."/>
            <person name="Ichinomiya M."/>
            <person name="Sato N."/>
            <person name="Blanc-Mathieu R."/>
            <person name="Endo H."/>
            <person name="Kuwata A."/>
            <person name="Ogata H."/>
        </authorList>
    </citation>
    <scope>NUCLEOTIDE SEQUENCE [LARGE SCALE GENOMIC DNA]</scope>
</reference>
<proteinExistence type="predicted"/>